<comment type="caution">
    <text evidence="2">The sequence shown here is derived from an EMBL/GenBank/DDBJ whole genome shotgun (WGS) entry which is preliminary data.</text>
</comment>
<feature type="region of interest" description="Disordered" evidence="1">
    <location>
        <begin position="45"/>
        <end position="83"/>
    </location>
</feature>
<gene>
    <name evidence="2" type="ORF">GCM10009721_06230</name>
</gene>
<evidence type="ECO:0000313" key="3">
    <source>
        <dbReference type="Proteomes" id="UP000623461"/>
    </source>
</evidence>
<accession>A0ABQ2HLV0</accession>
<feature type="compositionally biased region" description="Polar residues" evidence="1">
    <location>
        <begin position="1"/>
        <end position="10"/>
    </location>
</feature>
<dbReference type="RefSeq" id="WP_030146124.1">
    <property type="nucleotide sequence ID" value="NZ_BMNZ01000001.1"/>
</dbReference>
<feature type="region of interest" description="Disordered" evidence="1">
    <location>
        <begin position="1"/>
        <end position="25"/>
    </location>
</feature>
<name>A0ABQ2HLV0_9MICO</name>
<sequence>MSEQQPQQPRRTIAVTHTHGGLGSEALLRQGEHRRIIEARGLADRVAAIEPRPPAPAATLDSPVPPAPSSSRTARTPRPSGPIVVNVAEAKARQEQRAAHRAELDRIESAIDAALRPGEMHF</sequence>
<evidence type="ECO:0000256" key="1">
    <source>
        <dbReference type="SAM" id="MobiDB-lite"/>
    </source>
</evidence>
<protein>
    <submittedName>
        <fullName evidence="2">Uncharacterized protein</fullName>
    </submittedName>
</protein>
<reference evidence="3" key="1">
    <citation type="journal article" date="2019" name="Int. J. Syst. Evol. Microbiol.">
        <title>The Global Catalogue of Microorganisms (GCM) 10K type strain sequencing project: providing services to taxonomists for standard genome sequencing and annotation.</title>
        <authorList>
            <consortium name="The Broad Institute Genomics Platform"/>
            <consortium name="The Broad Institute Genome Sequencing Center for Infectious Disease"/>
            <person name="Wu L."/>
            <person name="Ma J."/>
        </authorList>
    </citation>
    <scope>NUCLEOTIDE SEQUENCE [LARGE SCALE GENOMIC DNA]</scope>
    <source>
        <strain evidence="3">JCM 1365</strain>
    </source>
</reference>
<proteinExistence type="predicted"/>
<dbReference type="Proteomes" id="UP000623461">
    <property type="component" value="Unassembled WGS sequence"/>
</dbReference>
<dbReference type="EMBL" id="BMNZ01000001">
    <property type="protein sequence ID" value="GGM84245.1"/>
    <property type="molecule type" value="Genomic_DNA"/>
</dbReference>
<feature type="compositionally biased region" description="Low complexity" evidence="1">
    <location>
        <begin position="69"/>
        <end position="78"/>
    </location>
</feature>
<evidence type="ECO:0000313" key="2">
    <source>
        <dbReference type="EMBL" id="GGM84245.1"/>
    </source>
</evidence>
<keyword evidence="3" id="KW-1185">Reference proteome</keyword>
<organism evidence="2 3">
    <name type="scientific">Terrabacter tumescens</name>
    <dbReference type="NCBI Taxonomy" id="60443"/>
    <lineage>
        <taxon>Bacteria</taxon>
        <taxon>Bacillati</taxon>
        <taxon>Actinomycetota</taxon>
        <taxon>Actinomycetes</taxon>
        <taxon>Micrococcales</taxon>
        <taxon>Intrasporangiaceae</taxon>
        <taxon>Terrabacter</taxon>
    </lineage>
</organism>